<dbReference type="SMART" id="SM00050">
    <property type="entry name" value="DISIN"/>
    <property type="match status" value="1"/>
</dbReference>
<evidence type="ECO:0000259" key="13">
    <source>
        <dbReference type="PROSITE" id="PS50214"/>
    </source>
</evidence>
<dbReference type="GO" id="GO:0046872">
    <property type="term" value="F:metal ion binding"/>
    <property type="evidence" value="ECO:0007669"/>
    <property type="project" value="UniProtKB-KW"/>
</dbReference>
<dbReference type="CDD" id="cd04269">
    <property type="entry name" value="ZnMc_adamalysin_II_like"/>
    <property type="match status" value="1"/>
</dbReference>
<reference evidence="15 16" key="1">
    <citation type="journal article" date="2024" name="bioRxiv">
        <title>A reference genome for Trichogramma kaykai: A tiny desert-dwelling parasitoid wasp with competing sex-ratio distorters.</title>
        <authorList>
            <person name="Culotta J."/>
            <person name="Lindsey A.R."/>
        </authorList>
    </citation>
    <scope>NUCLEOTIDE SEQUENCE [LARGE SCALE GENOMIC DNA]</scope>
    <source>
        <strain evidence="15 16">KSX58</strain>
    </source>
</reference>
<dbReference type="InterPro" id="IPR024079">
    <property type="entry name" value="MetalloPept_cat_dom_sf"/>
</dbReference>
<evidence type="ECO:0000259" key="14">
    <source>
        <dbReference type="PROSITE" id="PS50215"/>
    </source>
</evidence>
<feature type="active site" evidence="9">
    <location>
        <position position="340"/>
    </location>
</feature>
<evidence type="ECO:0000256" key="6">
    <source>
        <dbReference type="ARBA" id="ARBA00023157"/>
    </source>
</evidence>
<evidence type="ECO:0000256" key="3">
    <source>
        <dbReference type="ARBA" id="ARBA00022989"/>
    </source>
</evidence>
<dbReference type="Gene3D" id="3.40.390.10">
    <property type="entry name" value="Collagenase (Catalytic Domain)"/>
    <property type="match status" value="1"/>
</dbReference>
<feature type="binding site" evidence="9">
    <location>
        <position position="339"/>
    </location>
    <ligand>
        <name>Zn(2+)</name>
        <dbReference type="ChEBI" id="CHEBI:29105"/>
        <note>catalytic</note>
    </ligand>
</feature>
<evidence type="ECO:0000259" key="12">
    <source>
        <dbReference type="PROSITE" id="PS50026"/>
    </source>
</evidence>
<dbReference type="InterPro" id="IPR001762">
    <property type="entry name" value="Disintegrin_dom"/>
</dbReference>
<feature type="binding site" evidence="9">
    <location>
        <position position="343"/>
    </location>
    <ligand>
        <name>Zn(2+)</name>
        <dbReference type="ChEBI" id="CHEBI:29105"/>
        <note>catalytic</note>
    </ligand>
</feature>
<feature type="disulfide bond" evidence="9">
    <location>
        <begin position="354"/>
        <end position="378"/>
    </location>
</feature>
<feature type="compositionally biased region" description="Pro residues" evidence="10">
    <location>
        <begin position="945"/>
        <end position="958"/>
    </location>
</feature>
<proteinExistence type="predicted"/>
<evidence type="ECO:0000313" key="16">
    <source>
        <dbReference type="Proteomes" id="UP001627154"/>
    </source>
</evidence>
<dbReference type="Gene3D" id="2.10.25.10">
    <property type="entry name" value="Laminin"/>
    <property type="match status" value="1"/>
</dbReference>
<dbReference type="Pfam" id="PF08516">
    <property type="entry name" value="ADAM_CR"/>
    <property type="match status" value="1"/>
</dbReference>
<keyword evidence="8" id="KW-0245">EGF-like domain</keyword>
<dbReference type="PANTHER" id="PTHR11905:SF159">
    <property type="entry name" value="ADAM METALLOPROTEASE"/>
    <property type="match status" value="1"/>
</dbReference>
<evidence type="ECO:0000256" key="2">
    <source>
        <dbReference type="ARBA" id="ARBA00022692"/>
    </source>
</evidence>
<dbReference type="PROSITE" id="PS50215">
    <property type="entry name" value="ADAM_MEPRO"/>
    <property type="match status" value="1"/>
</dbReference>
<feature type="disulfide bond" evidence="8">
    <location>
        <begin position="649"/>
        <end position="659"/>
    </location>
</feature>
<keyword evidence="9" id="KW-0862">Zinc</keyword>
<feature type="domain" description="Disintegrin" evidence="13">
    <location>
        <begin position="405"/>
        <end position="493"/>
    </location>
</feature>
<dbReference type="PROSITE" id="PS01186">
    <property type="entry name" value="EGF_2"/>
    <property type="match status" value="1"/>
</dbReference>
<dbReference type="Pfam" id="PF01562">
    <property type="entry name" value="Pep_M12B_propep"/>
    <property type="match status" value="1"/>
</dbReference>
<dbReference type="GO" id="GO:0016020">
    <property type="term" value="C:membrane"/>
    <property type="evidence" value="ECO:0007669"/>
    <property type="project" value="UniProtKB-SubCell"/>
</dbReference>
<feature type="disulfide bond" evidence="9">
    <location>
        <begin position="314"/>
        <end position="394"/>
    </location>
</feature>
<dbReference type="Pfam" id="PF00200">
    <property type="entry name" value="Disintegrin"/>
    <property type="match status" value="1"/>
</dbReference>
<feature type="transmembrane region" description="Helical" evidence="11">
    <location>
        <begin position="699"/>
        <end position="724"/>
    </location>
</feature>
<evidence type="ECO:0000256" key="7">
    <source>
        <dbReference type="PROSITE-ProRule" id="PRU00068"/>
    </source>
</evidence>
<keyword evidence="16" id="KW-1185">Reference proteome</keyword>
<feature type="binding site" evidence="9">
    <location>
        <position position="349"/>
    </location>
    <ligand>
        <name>Zn(2+)</name>
        <dbReference type="ChEBI" id="CHEBI:29105"/>
        <note>catalytic</note>
    </ligand>
</feature>
<dbReference type="InterPro" id="IPR002870">
    <property type="entry name" value="Peptidase_M12B_N"/>
</dbReference>
<evidence type="ECO:0000256" key="4">
    <source>
        <dbReference type="ARBA" id="ARBA00023049"/>
    </source>
</evidence>
<dbReference type="FunFam" id="3.40.390.10:FF:000002">
    <property type="entry name" value="Disintegrin and metalloproteinase domain-containing protein 22"/>
    <property type="match status" value="1"/>
</dbReference>
<gene>
    <name evidence="15" type="ORF">TKK_007284</name>
</gene>
<organism evidence="15 16">
    <name type="scientific">Trichogramma kaykai</name>
    <dbReference type="NCBI Taxonomy" id="54128"/>
    <lineage>
        <taxon>Eukaryota</taxon>
        <taxon>Metazoa</taxon>
        <taxon>Ecdysozoa</taxon>
        <taxon>Arthropoda</taxon>
        <taxon>Hexapoda</taxon>
        <taxon>Insecta</taxon>
        <taxon>Pterygota</taxon>
        <taxon>Neoptera</taxon>
        <taxon>Endopterygota</taxon>
        <taxon>Hymenoptera</taxon>
        <taxon>Apocrita</taxon>
        <taxon>Proctotrupomorpha</taxon>
        <taxon>Chalcidoidea</taxon>
        <taxon>Trichogrammatidae</taxon>
        <taxon>Trichogramma</taxon>
    </lineage>
</organism>
<dbReference type="EMBL" id="JBJJXI010000058">
    <property type="protein sequence ID" value="KAL3399043.1"/>
    <property type="molecule type" value="Genomic_DNA"/>
</dbReference>
<evidence type="ECO:0000256" key="10">
    <source>
        <dbReference type="SAM" id="MobiDB-lite"/>
    </source>
</evidence>
<dbReference type="InterPro" id="IPR000742">
    <property type="entry name" value="EGF"/>
</dbReference>
<feature type="disulfide bond" evidence="9">
    <location>
        <begin position="356"/>
        <end position="361"/>
    </location>
</feature>
<dbReference type="InterPro" id="IPR006586">
    <property type="entry name" value="ADAM_Cys-rich"/>
</dbReference>
<sequence>MMLINFVIMFMGPSSEFSEYSIVRPRVYHARSKREISSTKESDDNQHTELLSVEIEIDGISRILDLKLNRDLIPVGYKERYQHEGRTKTHAPVRTELCHYQGSIRDIPDSWVAVSTCNGLKGVIFDGKMMHHIQPEQESLQAAHYLYKHSHLLANGTCGYEGTPHHISQKLTSPPETRTERISRHKRAAESIRGPYNANRHSRYIELVLVIDYDGYWSLNKNRTRVDQHCKDIANIINALYAPLNIFVALVGIEVWTDVNKIAVVNNGDQTLKNFLQYRKDVLVREIPNDNAQLLVKMHFDEGVIGKALKGPICTNEFSGGVSVDHSRVVGIVAATVAHEMGHNFGMEHDTTECNCPEDRCIMASSTGPMAPTHWSSCSLEYLALAFEHGMDYCLRNKPTRLLEAPICGNGFVEPGEQCDCGLEENCDNPCCDPFTCMLHYNASCATGQCCDLKTCRPKKAGTECRSADQECDLPEYCTGESEYCPKDVFKIDGEVCNSGKAFCYQGSCRTHNDQCKLLWGPTGSSSDELCYFLNNKGSKNGNCGFNRTLNDYIKCEDEHSLCGMLHCKHLNERLEFGMENVAVLSHSFINSQGKIIPCRSAIVDLGLNQVDPGLAPDGAKCGPKKMCVNQKCRSAADLKQSLFDGKACPNNCSGNGICNSLGHCHCNRGYQPPDCTQPGVGGSLDSGPAEDPNARSEYIMSLYIIFLGIVPAIAIISFGVWYARNNGTSMKQWKKANGPMSTYVSCLDCFKPRLRSKSDGRRKFDFLQRVFSPVKPRSTVQPSPMVSTDASSKPYSISDKNNTLLRDKIRIVKRDLVSTTNPEAINGSSQIEFRRSACSDGSNFSNQARNLEKRSSPLRTELGIKLAEHIRDMQQHPNNFKGLKLNTDLKVDPQQHRSGQVTPSTASSTANLVSSKSTPKVYDKKPPPPPINKAPAPFYEKKPPPPPAPPQSSKPKF</sequence>
<dbReference type="InterPro" id="IPR034027">
    <property type="entry name" value="Reprolysin_adamalysin"/>
</dbReference>
<dbReference type="FunFam" id="4.10.70.10:FF:000001">
    <property type="entry name" value="Disintegrin and metalloproteinase domain-containing protein 22"/>
    <property type="match status" value="1"/>
</dbReference>
<keyword evidence="2 11" id="KW-0812">Transmembrane</keyword>
<feature type="region of interest" description="Disordered" evidence="10">
    <location>
        <begin position="894"/>
        <end position="958"/>
    </location>
</feature>
<feature type="compositionally biased region" description="Polar residues" evidence="10">
    <location>
        <begin position="897"/>
        <end position="919"/>
    </location>
</feature>
<dbReference type="PANTHER" id="PTHR11905">
    <property type="entry name" value="ADAM A DISINTEGRIN AND METALLOPROTEASE DOMAIN"/>
    <property type="match status" value="1"/>
</dbReference>
<feature type="region of interest" description="Disordered" evidence="10">
    <location>
        <begin position="166"/>
        <end position="188"/>
    </location>
</feature>
<evidence type="ECO:0000256" key="9">
    <source>
        <dbReference type="PROSITE-ProRule" id="PRU00276"/>
    </source>
</evidence>
<evidence type="ECO:0008006" key="17">
    <source>
        <dbReference type="Google" id="ProtNLM"/>
    </source>
</evidence>
<comment type="caution">
    <text evidence="15">The sequence shown here is derived from an EMBL/GenBank/DDBJ whole genome shotgun (WGS) entry which is preliminary data.</text>
</comment>
<comment type="subcellular location">
    <subcellularLocation>
        <location evidence="1">Membrane</location>
        <topology evidence="1">Single-pass membrane protein</topology>
    </subcellularLocation>
</comment>
<keyword evidence="6 8" id="KW-1015">Disulfide bond</keyword>
<dbReference type="SMART" id="SM00608">
    <property type="entry name" value="ACR"/>
    <property type="match status" value="1"/>
</dbReference>
<dbReference type="Proteomes" id="UP001627154">
    <property type="component" value="Unassembled WGS sequence"/>
</dbReference>
<keyword evidence="4" id="KW-0482">Metalloprotease</keyword>
<keyword evidence="5 11" id="KW-0472">Membrane</keyword>
<dbReference type="Gene3D" id="4.10.70.10">
    <property type="entry name" value="Disintegrin domain"/>
    <property type="match status" value="1"/>
</dbReference>
<evidence type="ECO:0000313" key="15">
    <source>
        <dbReference type="EMBL" id="KAL3399043.1"/>
    </source>
</evidence>
<dbReference type="InterPro" id="IPR036436">
    <property type="entry name" value="Disintegrin_dom_sf"/>
</dbReference>
<feature type="domain" description="EGF-like" evidence="12">
    <location>
        <begin position="645"/>
        <end position="677"/>
    </location>
</feature>
<evidence type="ECO:0000256" key="1">
    <source>
        <dbReference type="ARBA" id="ARBA00004167"/>
    </source>
</evidence>
<dbReference type="GO" id="GO:0008237">
    <property type="term" value="F:metallopeptidase activity"/>
    <property type="evidence" value="ECO:0007669"/>
    <property type="project" value="UniProtKB-KW"/>
</dbReference>
<feature type="disulfide bond" evidence="8">
    <location>
        <begin position="667"/>
        <end position="676"/>
    </location>
</feature>
<comment type="caution">
    <text evidence="8">Lacks conserved residue(s) required for the propagation of feature annotation.</text>
</comment>
<dbReference type="Pfam" id="PF01421">
    <property type="entry name" value="Reprolysin"/>
    <property type="match status" value="1"/>
</dbReference>
<keyword evidence="9" id="KW-0479">Metal-binding</keyword>
<dbReference type="SUPFAM" id="SSF55486">
    <property type="entry name" value="Metalloproteases ('zincins'), catalytic domain"/>
    <property type="match status" value="1"/>
</dbReference>
<dbReference type="AlphaFoldDB" id="A0ABD2X2I4"/>
<evidence type="ECO:0000256" key="8">
    <source>
        <dbReference type="PROSITE-ProRule" id="PRU00076"/>
    </source>
</evidence>
<dbReference type="PROSITE" id="PS50214">
    <property type="entry name" value="DISINTEGRIN_2"/>
    <property type="match status" value="1"/>
</dbReference>
<evidence type="ECO:0000256" key="11">
    <source>
        <dbReference type="SAM" id="Phobius"/>
    </source>
</evidence>
<protein>
    <recommendedName>
        <fullName evidence="17">Disintegrin and metalloproteinase domain-containing protein 12</fullName>
    </recommendedName>
</protein>
<name>A0ABD2X2I4_9HYME</name>
<evidence type="ECO:0000256" key="5">
    <source>
        <dbReference type="ARBA" id="ARBA00023136"/>
    </source>
</evidence>
<dbReference type="InterPro" id="IPR001590">
    <property type="entry name" value="Peptidase_M12B"/>
</dbReference>
<keyword evidence="4" id="KW-0645">Protease</keyword>
<dbReference type="PROSITE" id="PS50026">
    <property type="entry name" value="EGF_3"/>
    <property type="match status" value="1"/>
</dbReference>
<feature type="domain" description="Peptidase M12B" evidence="14">
    <location>
        <begin position="203"/>
        <end position="399"/>
    </location>
</feature>
<keyword evidence="3 11" id="KW-1133">Transmembrane helix</keyword>
<feature type="disulfide bond" evidence="7">
    <location>
        <begin position="465"/>
        <end position="485"/>
    </location>
</feature>
<accession>A0ABD2X2I4</accession>
<dbReference type="SUPFAM" id="SSF57552">
    <property type="entry name" value="Blood coagulation inhibitor (disintegrin)"/>
    <property type="match status" value="1"/>
</dbReference>
<keyword evidence="4" id="KW-0378">Hydrolase</keyword>